<name>A0A380DIZ3_STAAU</name>
<comment type="similarity">
    <text evidence="1">Belongs to the short-chain dehydrogenases/reductases (SDR) family.</text>
</comment>
<dbReference type="PRINTS" id="PR01397">
    <property type="entry name" value="DHBDHDRGNASE"/>
</dbReference>
<dbReference type="Pfam" id="PF00106">
    <property type="entry name" value="adh_short"/>
    <property type="match status" value="1"/>
</dbReference>
<protein>
    <submittedName>
        <fullName evidence="3">(R,R)-butanediol dehydrogenase</fullName>
        <ecNumber evidence="3">1.1.1.304</ecNumber>
        <ecNumber evidence="3">1.1.1.4</ecNumber>
    </submittedName>
</protein>
<dbReference type="GO" id="GO:0000721">
    <property type="term" value="F:(R,R)-butanediol dehydrogenase activity"/>
    <property type="evidence" value="ECO:0007669"/>
    <property type="project" value="UniProtKB-EC"/>
</dbReference>
<keyword evidence="2 3" id="KW-0560">Oxidoreductase</keyword>
<dbReference type="InterPro" id="IPR003560">
    <property type="entry name" value="DHB_DH"/>
</dbReference>
<gene>
    <name evidence="3" type="primary">butA_1</name>
    <name evidence="3" type="ORF">NCTC6133_00099</name>
</gene>
<dbReference type="InterPro" id="IPR002347">
    <property type="entry name" value="SDR_fam"/>
</dbReference>
<organism evidence="3 4">
    <name type="scientific">Staphylococcus aureus</name>
    <dbReference type="NCBI Taxonomy" id="1280"/>
    <lineage>
        <taxon>Bacteria</taxon>
        <taxon>Bacillati</taxon>
        <taxon>Bacillota</taxon>
        <taxon>Bacilli</taxon>
        <taxon>Bacillales</taxon>
        <taxon>Staphylococcaceae</taxon>
        <taxon>Staphylococcus</taxon>
    </lineage>
</organism>
<dbReference type="EC" id="1.1.1.4" evidence="3"/>
<dbReference type="Gene3D" id="3.40.50.720">
    <property type="entry name" value="NAD(P)-binding Rossmann-like Domain"/>
    <property type="match status" value="1"/>
</dbReference>
<dbReference type="EMBL" id="UHAP01000001">
    <property type="protein sequence ID" value="SUK27861.1"/>
    <property type="molecule type" value="Genomic_DNA"/>
</dbReference>
<evidence type="ECO:0000313" key="3">
    <source>
        <dbReference type="EMBL" id="SUK27861.1"/>
    </source>
</evidence>
<evidence type="ECO:0000313" key="4">
    <source>
        <dbReference type="Proteomes" id="UP000255091"/>
    </source>
</evidence>
<dbReference type="SUPFAM" id="SSF51735">
    <property type="entry name" value="NAD(P)-binding Rossmann-fold domains"/>
    <property type="match status" value="1"/>
</dbReference>
<proteinExistence type="inferred from homology"/>
<dbReference type="EC" id="1.1.1.304" evidence="3"/>
<reference evidence="3 4" key="1">
    <citation type="submission" date="2018-06" db="EMBL/GenBank/DDBJ databases">
        <authorList>
            <consortium name="Pathogen Informatics"/>
            <person name="Doyle S."/>
        </authorList>
    </citation>
    <scope>NUCLEOTIDE SEQUENCE [LARGE SCALE GENOMIC DNA]</scope>
    <source>
        <strain evidence="3 4">NCTC6133</strain>
    </source>
</reference>
<dbReference type="InterPro" id="IPR036291">
    <property type="entry name" value="NAD(P)-bd_dom_sf"/>
</dbReference>
<dbReference type="GO" id="GO:0008667">
    <property type="term" value="F:2,3-dihydro-2,3-dihydroxybenzoate dehydrogenase activity"/>
    <property type="evidence" value="ECO:0007669"/>
    <property type="project" value="InterPro"/>
</dbReference>
<dbReference type="AlphaFoldDB" id="A0A380DIZ3"/>
<sequence length="134" mass="14353">MTNNKVALVTGGAQGIGFKIAERLVEDGFKVAVVDFNEEGAKAAALKLSSDGTKAIAIKADVSNRDDVFNAVRQTAAQFGDFHVMVNNAGLGPTTPIDTITEEQFKTVYGVNVAGVLWGIQAAHEQFKKIQSWR</sequence>
<dbReference type="Proteomes" id="UP000255091">
    <property type="component" value="Unassembled WGS sequence"/>
</dbReference>
<accession>A0A380DIZ3</accession>
<dbReference type="GO" id="GO:0019290">
    <property type="term" value="P:siderophore biosynthetic process"/>
    <property type="evidence" value="ECO:0007669"/>
    <property type="project" value="InterPro"/>
</dbReference>
<dbReference type="PANTHER" id="PTHR43669">
    <property type="entry name" value="5-KETO-D-GLUCONATE 5-REDUCTASE"/>
    <property type="match status" value="1"/>
</dbReference>
<evidence type="ECO:0000256" key="2">
    <source>
        <dbReference type="ARBA" id="ARBA00023002"/>
    </source>
</evidence>
<dbReference type="PANTHER" id="PTHR43669:SF3">
    <property type="entry name" value="ALCOHOL DEHYDROGENASE, PUTATIVE (AFU_ORTHOLOGUE AFUA_3G03445)-RELATED"/>
    <property type="match status" value="1"/>
</dbReference>
<dbReference type="GO" id="GO:0052588">
    <property type="term" value="F:diacetyl reductase ((S)-acetoin forming) (NAD+) activity"/>
    <property type="evidence" value="ECO:0007669"/>
    <property type="project" value="UniProtKB-EC"/>
</dbReference>
<evidence type="ECO:0000256" key="1">
    <source>
        <dbReference type="ARBA" id="ARBA00006484"/>
    </source>
</evidence>